<reference evidence="6 7" key="1">
    <citation type="submission" date="2018-08" db="EMBL/GenBank/DDBJ databases">
        <title>A genome reference for cultivated species of the human gut microbiota.</title>
        <authorList>
            <person name="Zou Y."/>
            <person name="Xue W."/>
            <person name="Luo G."/>
        </authorList>
    </citation>
    <scope>NUCLEOTIDE SEQUENCE [LARGE SCALE GENOMIC DNA]</scope>
    <source>
        <strain evidence="5 7">AM16-50</strain>
        <strain evidence="4 8">AM50-15</strain>
        <strain evidence="3 6">OM05-11AA</strain>
    </source>
</reference>
<dbReference type="Gene3D" id="2.30.30.140">
    <property type="match status" value="1"/>
</dbReference>
<evidence type="ECO:0000313" key="3">
    <source>
        <dbReference type="EMBL" id="RGN54366.1"/>
    </source>
</evidence>
<dbReference type="Proteomes" id="UP000261088">
    <property type="component" value="Unassembled WGS sequence"/>
</dbReference>
<evidence type="ECO:0000313" key="4">
    <source>
        <dbReference type="EMBL" id="RGZ49152.1"/>
    </source>
</evidence>
<dbReference type="Proteomes" id="UP000285173">
    <property type="component" value="Unassembled WGS sequence"/>
</dbReference>
<evidence type="ECO:0000313" key="7">
    <source>
        <dbReference type="Proteomes" id="UP000283732"/>
    </source>
</evidence>
<dbReference type="AlphaFoldDB" id="A0A3R5X8T0"/>
<dbReference type="Proteomes" id="UP000437446">
    <property type="component" value="Unassembled WGS sequence"/>
</dbReference>
<dbReference type="EMBL" id="WNCR01000003">
    <property type="protein sequence ID" value="MTU29470.1"/>
    <property type="molecule type" value="Genomic_DNA"/>
</dbReference>
<dbReference type="EMBL" id="QSEF01000008">
    <property type="protein sequence ID" value="RGZ49152.1"/>
    <property type="molecule type" value="Genomic_DNA"/>
</dbReference>
<dbReference type="InterPro" id="IPR001109">
    <property type="entry name" value="Hydrogenase_HupF/HypC"/>
</dbReference>
<reference evidence="2 9" key="2">
    <citation type="journal article" date="2019" name="Nat. Med.">
        <title>A library of human gut bacterial isolates paired with longitudinal multiomics data enables mechanistic microbiome research.</title>
        <authorList>
            <person name="Poyet M."/>
            <person name="Groussin M."/>
            <person name="Gibbons S.M."/>
            <person name="Avila-Pacheco J."/>
            <person name="Jiang X."/>
            <person name="Kearney S.M."/>
            <person name="Perrotta A.R."/>
            <person name="Berdy B."/>
            <person name="Zhao S."/>
            <person name="Lieberman T.D."/>
            <person name="Swanson P.K."/>
            <person name="Smith M."/>
            <person name="Roesemann S."/>
            <person name="Alexander J.E."/>
            <person name="Rich S.A."/>
            <person name="Livny J."/>
            <person name="Vlamakis H."/>
            <person name="Clish C."/>
            <person name="Bullock K."/>
            <person name="Deik A."/>
            <person name="Scott J."/>
            <person name="Pierce K.A."/>
            <person name="Xavier R.J."/>
            <person name="Alm E.J."/>
        </authorList>
    </citation>
    <scope>NUCLEOTIDE SEQUENCE [LARGE SCALE GENOMIC DNA]</scope>
    <source>
        <strain evidence="2 9">BIOML-A25</strain>
    </source>
</reference>
<gene>
    <name evidence="4" type="primary">hypC</name>
    <name evidence="5" type="ORF">DW191_08235</name>
    <name evidence="4" type="ORF">DW986_07325</name>
    <name evidence="3" type="ORF">DXB61_01480</name>
    <name evidence="2" type="ORF">GMD66_09650</name>
</gene>
<dbReference type="Proteomes" id="UP000283732">
    <property type="component" value="Unassembled WGS sequence"/>
</dbReference>
<evidence type="ECO:0000313" key="6">
    <source>
        <dbReference type="Proteomes" id="UP000261088"/>
    </source>
</evidence>
<evidence type="ECO:0000313" key="5">
    <source>
        <dbReference type="EMBL" id="RHH78633.1"/>
    </source>
</evidence>
<accession>A0A3R5X8T0</accession>
<dbReference type="GO" id="GO:1902670">
    <property type="term" value="F:carbon dioxide binding"/>
    <property type="evidence" value="ECO:0007669"/>
    <property type="project" value="TreeGrafter"/>
</dbReference>
<dbReference type="SUPFAM" id="SSF159127">
    <property type="entry name" value="HupF/HypC-like"/>
    <property type="match status" value="1"/>
</dbReference>
<dbReference type="PANTHER" id="PTHR35177">
    <property type="entry name" value="HYDROGENASE MATURATION FACTOR HYBG"/>
    <property type="match status" value="1"/>
</dbReference>
<dbReference type="PANTHER" id="PTHR35177:SF2">
    <property type="entry name" value="HYDROGENASE MATURATION FACTOR HYBG"/>
    <property type="match status" value="1"/>
</dbReference>
<dbReference type="EMBL" id="QSUP01000001">
    <property type="protein sequence ID" value="RGN54366.1"/>
    <property type="molecule type" value="Genomic_DNA"/>
</dbReference>
<dbReference type="GO" id="GO:0051604">
    <property type="term" value="P:protein maturation"/>
    <property type="evidence" value="ECO:0007669"/>
    <property type="project" value="TreeGrafter"/>
</dbReference>
<dbReference type="PRINTS" id="PR00445">
    <property type="entry name" value="HUPFHYPC"/>
</dbReference>
<dbReference type="Pfam" id="PF01455">
    <property type="entry name" value="HupF_HypC"/>
    <property type="match status" value="1"/>
</dbReference>
<evidence type="ECO:0000313" key="2">
    <source>
        <dbReference type="EMBL" id="MTU29470.1"/>
    </source>
</evidence>
<dbReference type="GO" id="GO:0005506">
    <property type="term" value="F:iron ion binding"/>
    <property type="evidence" value="ECO:0007669"/>
    <property type="project" value="TreeGrafter"/>
</dbReference>
<protein>
    <submittedName>
        <fullName evidence="4">HypC/HybG/HupF family hydrogenase formation chaperone</fullName>
    </submittedName>
</protein>
<evidence type="ECO:0000313" key="8">
    <source>
        <dbReference type="Proteomes" id="UP000285173"/>
    </source>
</evidence>
<dbReference type="NCBIfam" id="TIGR00074">
    <property type="entry name" value="hypC_hupF"/>
    <property type="match status" value="1"/>
</dbReference>
<sequence length="101" mass="11349">MCNIIYFFKTYCLLLKLDKYNKDFTNMCLAIPGRIVSIDDSIPELKIAKVDFNGIVKNICVQWVDVSIGNYVLAHAGMAISVINAEEAEETLKDLEKLCVS</sequence>
<comment type="similarity">
    <text evidence="1">Belongs to the HupF/HypC family.</text>
</comment>
<proteinExistence type="inferred from homology"/>
<comment type="caution">
    <text evidence="4">The sequence shown here is derived from an EMBL/GenBank/DDBJ whole genome shotgun (WGS) entry which is preliminary data.</text>
</comment>
<name>A0A3R5X8T0_9BACT</name>
<organism evidence="4 8">
    <name type="scientific">Parabacteroides merdae</name>
    <dbReference type="NCBI Taxonomy" id="46503"/>
    <lineage>
        <taxon>Bacteria</taxon>
        <taxon>Pseudomonadati</taxon>
        <taxon>Bacteroidota</taxon>
        <taxon>Bacteroidia</taxon>
        <taxon>Bacteroidales</taxon>
        <taxon>Tannerellaceae</taxon>
        <taxon>Parabacteroides</taxon>
    </lineage>
</organism>
<dbReference type="EMBL" id="QRKC01000002">
    <property type="protein sequence ID" value="RHH78633.1"/>
    <property type="molecule type" value="Genomic_DNA"/>
</dbReference>
<evidence type="ECO:0000313" key="9">
    <source>
        <dbReference type="Proteomes" id="UP000437446"/>
    </source>
</evidence>
<evidence type="ECO:0000256" key="1">
    <source>
        <dbReference type="ARBA" id="ARBA00006018"/>
    </source>
</evidence>